<dbReference type="KEGG" id="led:BBK82_44170"/>
<keyword evidence="1" id="KW-0472">Membrane</keyword>
<evidence type="ECO:0000313" key="2">
    <source>
        <dbReference type="EMBL" id="ANZ41900.1"/>
    </source>
</evidence>
<accession>A0A1B2HVX6</accession>
<keyword evidence="1" id="KW-1133">Transmembrane helix</keyword>
<dbReference type="EMBL" id="CP016793">
    <property type="protein sequence ID" value="ANZ41900.1"/>
    <property type="molecule type" value="Genomic_DNA"/>
</dbReference>
<gene>
    <name evidence="2" type="ORF">BBK82_44170</name>
</gene>
<feature type="transmembrane region" description="Helical" evidence="1">
    <location>
        <begin position="39"/>
        <end position="60"/>
    </location>
</feature>
<dbReference type="STRING" id="1586287.BBK82_44170"/>
<evidence type="ECO:0000313" key="3">
    <source>
        <dbReference type="Proteomes" id="UP000093053"/>
    </source>
</evidence>
<dbReference type="RefSeq" id="WP_065920235.1">
    <property type="nucleotide sequence ID" value="NZ_CP016793.1"/>
</dbReference>
<dbReference type="Proteomes" id="UP000093053">
    <property type="component" value="Chromosome"/>
</dbReference>
<dbReference type="AlphaFoldDB" id="A0A1B2HVX6"/>
<evidence type="ECO:0000256" key="1">
    <source>
        <dbReference type="SAM" id="Phobius"/>
    </source>
</evidence>
<dbReference type="OrthoDB" id="3359627at2"/>
<organism evidence="2 3">
    <name type="scientific">Lentzea guizhouensis</name>
    <dbReference type="NCBI Taxonomy" id="1586287"/>
    <lineage>
        <taxon>Bacteria</taxon>
        <taxon>Bacillati</taxon>
        <taxon>Actinomycetota</taxon>
        <taxon>Actinomycetes</taxon>
        <taxon>Pseudonocardiales</taxon>
        <taxon>Pseudonocardiaceae</taxon>
        <taxon>Lentzea</taxon>
    </lineage>
</organism>
<name>A0A1B2HVX6_9PSEU</name>
<reference evidence="2 3" key="1">
    <citation type="submission" date="2016-07" db="EMBL/GenBank/DDBJ databases">
        <title>Complete genome sequence of the Lentzea guizhouensis DHS C013.</title>
        <authorList>
            <person name="Cao C."/>
        </authorList>
    </citation>
    <scope>NUCLEOTIDE SEQUENCE [LARGE SCALE GENOMIC DNA]</scope>
    <source>
        <strain evidence="2 3">DHS C013</strain>
    </source>
</reference>
<protein>
    <submittedName>
        <fullName evidence="2">Uncharacterized protein</fullName>
    </submittedName>
</protein>
<sequence>MSSGHDDKPTVQVGDVEGNVVQGNRIDQVTVHGRDRRTVVLLALTLVVVLAAAAVIVWLVREPDEQPVGDPLAASVSFGSTRCGTGNVVPDQNQSTIPHTNAPGGVAATGGEVVATLQGLSRASVVLQSMRVQVVRRKPAVPGLYLPNRCASDVPSRYFAVDLSADPPAVKPTQGQENGQQVAANDFPFKIDPTDVEQLVVRVNSPAEEVEFRLLVRWTSGTSTGEFQLDDKGKPFRITATTAAEQWCDYEAQNVWKPC</sequence>
<proteinExistence type="predicted"/>
<keyword evidence="3" id="KW-1185">Reference proteome</keyword>
<keyword evidence="1" id="KW-0812">Transmembrane</keyword>